<name>A0A1F7RFL1_9BACT</name>
<evidence type="ECO:0000313" key="2">
    <source>
        <dbReference type="Proteomes" id="UP000178526"/>
    </source>
</evidence>
<dbReference type="EMBL" id="MGDB01000107">
    <property type="protein sequence ID" value="OGL40120.1"/>
    <property type="molecule type" value="Genomic_DNA"/>
</dbReference>
<comment type="caution">
    <text evidence="1">The sequence shown here is derived from an EMBL/GenBank/DDBJ whole genome shotgun (WGS) entry which is preliminary data.</text>
</comment>
<gene>
    <name evidence="1" type="ORF">A2042_02705</name>
</gene>
<dbReference type="Proteomes" id="UP000178526">
    <property type="component" value="Unassembled WGS sequence"/>
</dbReference>
<organism evidence="1 2">
    <name type="scientific">Candidatus Schekmanbacteria bacterium GWA2_38_11</name>
    <dbReference type="NCBI Taxonomy" id="1817876"/>
    <lineage>
        <taxon>Bacteria</taxon>
        <taxon>Candidatus Schekmaniibacteriota</taxon>
    </lineage>
</organism>
<protein>
    <submittedName>
        <fullName evidence="1">Uncharacterized protein</fullName>
    </submittedName>
</protein>
<evidence type="ECO:0000313" key="1">
    <source>
        <dbReference type="EMBL" id="OGL40120.1"/>
    </source>
</evidence>
<reference evidence="1 2" key="1">
    <citation type="journal article" date="2016" name="Nat. Commun.">
        <title>Thousands of microbial genomes shed light on interconnected biogeochemical processes in an aquifer system.</title>
        <authorList>
            <person name="Anantharaman K."/>
            <person name="Brown C.T."/>
            <person name="Hug L.A."/>
            <person name="Sharon I."/>
            <person name="Castelle C.J."/>
            <person name="Probst A.J."/>
            <person name="Thomas B.C."/>
            <person name="Singh A."/>
            <person name="Wilkins M.J."/>
            <person name="Karaoz U."/>
            <person name="Brodie E.L."/>
            <person name="Williams K.H."/>
            <person name="Hubbard S.S."/>
            <person name="Banfield J.F."/>
        </authorList>
    </citation>
    <scope>NUCLEOTIDE SEQUENCE [LARGE SCALE GENOMIC DNA]</scope>
</reference>
<sequence>MKCQHLKESFGFPECYSIFEEPLYPVEFRYEGYCSKENHKNCPFYQAAQANFKGKSKGRERQIQMAA</sequence>
<proteinExistence type="predicted"/>
<accession>A0A1F7RFL1</accession>
<dbReference type="AlphaFoldDB" id="A0A1F7RFL1"/>